<evidence type="ECO:0000313" key="2">
    <source>
        <dbReference type="EMBL" id="SPF28518.1"/>
    </source>
</evidence>
<sequence length="196" mass="20376">MRRSLLALLILAGCTADVPVERGPVAGALCGDPRLVGTAQVPVTGPGACGMADPVRLSGVAGITVAGRPTMTCRTARAFADWAEGGLQVAAARDGRQVTEIVTVASFACRNRNGTRTRRLSNHALGQAIDISALGFADGGRLSVLSDWTNSTILQEAAGRACGPFNTVLGPNYNAAHRDHLHFDVTDEYGGGTFCR</sequence>
<dbReference type="AlphaFoldDB" id="A0A2R8A911"/>
<evidence type="ECO:0000313" key="3">
    <source>
        <dbReference type="Proteomes" id="UP000244932"/>
    </source>
</evidence>
<dbReference type="Proteomes" id="UP000244932">
    <property type="component" value="Unassembled WGS sequence"/>
</dbReference>
<keyword evidence="3" id="KW-1185">Reference proteome</keyword>
<accession>A0A2R8A911</accession>
<dbReference type="Pfam" id="PF06904">
    <property type="entry name" value="Extensin-like_C"/>
    <property type="match status" value="1"/>
</dbReference>
<proteinExistence type="predicted"/>
<dbReference type="OrthoDB" id="9809788at2"/>
<feature type="domain" description="Extensin-like C-terminal" evidence="1">
    <location>
        <begin position="44"/>
        <end position="196"/>
    </location>
</feature>
<gene>
    <name evidence="2" type="ORF">POI8812_00819</name>
</gene>
<dbReference type="InterPro" id="IPR009683">
    <property type="entry name" value="Extensin-like_C"/>
</dbReference>
<protein>
    <recommendedName>
        <fullName evidence="1">Extensin-like C-terminal domain-containing protein</fullName>
    </recommendedName>
</protein>
<name>A0A2R8A911_9RHOB</name>
<dbReference type="EMBL" id="OMKW01000001">
    <property type="protein sequence ID" value="SPF28518.1"/>
    <property type="molecule type" value="Genomic_DNA"/>
</dbReference>
<organism evidence="2 3">
    <name type="scientific">Pontivivens insulae</name>
    <dbReference type="NCBI Taxonomy" id="1639689"/>
    <lineage>
        <taxon>Bacteria</taxon>
        <taxon>Pseudomonadati</taxon>
        <taxon>Pseudomonadota</taxon>
        <taxon>Alphaproteobacteria</taxon>
        <taxon>Rhodobacterales</taxon>
        <taxon>Paracoccaceae</taxon>
        <taxon>Pontivivens</taxon>
    </lineage>
</organism>
<reference evidence="2 3" key="1">
    <citation type="submission" date="2018-03" db="EMBL/GenBank/DDBJ databases">
        <authorList>
            <person name="Keele B.F."/>
        </authorList>
    </citation>
    <scope>NUCLEOTIDE SEQUENCE [LARGE SCALE GENOMIC DNA]</scope>
    <source>
        <strain evidence="2 3">CeCT 8812</strain>
    </source>
</reference>
<dbReference type="RefSeq" id="WP_108781209.1">
    <property type="nucleotide sequence ID" value="NZ_OMKW01000001.1"/>
</dbReference>
<evidence type="ECO:0000259" key="1">
    <source>
        <dbReference type="Pfam" id="PF06904"/>
    </source>
</evidence>